<proteinExistence type="predicted"/>
<dbReference type="GO" id="GO:0016811">
    <property type="term" value="F:hydrolase activity, acting on carbon-nitrogen (but not peptide) bonds, in linear amides"/>
    <property type="evidence" value="ECO:0007669"/>
    <property type="project" value="TreeGrafter"/>
</dbReference>
<dbReference type="PANTHER" id="PTHR12993">
    <property type="entry name" value="N-ACETYLGLUCOSAMINYL-PHOSPHATIDYLINOSITOL DE-N-ACETYLASE-RELATED"/>
    <property type="match status" value="1"/>
</dbReference>
<name>A0A1I2QMD3_9HYPH</name>
<sequence length="254" mass="26952">MPSALALSPHLDDAAFSCGGTLALMARAGWRVTLVTVFTASVPDPKGFALACQTDKGLSPDIDYMALRRAEDRDAAAALGLAPPRHLPFREAPHRGYASPAELFAEVRADDGIVPDLIRALSDLVAETAPDLILAPQAVGGHVDHVQVVHALDALAPGAPILWWRDFPYTVREAVPREPLAERFADLPVEAVPFDAAAQAAKRVACAAYASQLGFQFGGADNLGLQLEREGGMERFRRQGVLPGDFARALGDAG</sequence>
<accession>A0A1I2QMD3</accession>
<protein>
    <submittedName>
        <fullName evidence="1">N-acetylglucosaminyl deacetylase, LmbE family</fullName>
    </submittedName>
</protein>
<dbReference type="RefSeq" id="WP_177232289.1">
    <property type="nucleotide sequence ID" value="NZ_FOPM01000001.1"/>
</dbReference>
<dbReference type="AlphaFoldDB" id="A0A1I2QMD3"/>
<evidence type="ECO:0000313" key="2">
    <source>
        <dbReference type="Proteomes" id="UP000199229"/>
    </source>
</evidence>
<keyword evidence="2" id="KW-1185">Reference proteome</keyword>
<dbReference type="Pfam" id="PF02585">
    <property type="entry name" value="PIG-L"/>
    <property type="match status" value="1"/>
</dbReference>
<dbReference type="EMBL" id="FOPM01000001">
    <property type="protein sequence ID" value="SFG28479.1"/>
    <property type="molecule type" value="Genomic_DNA"/>
</dbReference>
<dbReference type="InterPro" id="IPR003737">
    <property type="entry name" value="GlcNAc_PI_deacetylase-related"/>
</dbReference>
<evidence type="ECO:0000313" key="1">
    <source>
        <dbReference type="EMBL" id="SFG28479.1"/>
    </source>
</evidence>
<gene>
    <name evidence="1" type="ORF">SAMN05192565_101189</name>
</gene>
<dbReference type="Gene3D" id="3.40.50.10320">
    <property type="entry name" value="LmbE-like"/>
    <property type="match status" value="1"/>
</dbReference>
<organism evidence="1 2">
    <name type="scientific">Methylobacterium gossipiicola</name>
    <dbReference type="NCBI Taxonomy" id="582675"/>
    <lineage>
        <taxon>Bacteria</taxon>
        <taxon>Pseudomonadati</taxon>
        <taxon>Pseudomonadota</taxon>
        <taxon>Alphaproteobacteria</taxon>
        <taxon>Hyphomicrobiales</taxon>
        <taxon>Methylobacteriaceae</taxon>
        <taxon>Methylobacterium</taxon>
    </lineage>
</organism>
<dbReference type="PANTHER" id="PTHR12993:SF29">
    <property type="entry name" value="BLR3841 PROTEIN"/>
    <property type="match status" value="1"/>
</dbReference>
<reference evidence="2" key="1">
    <citation type="submission" date="2016-10" db="EMBL/GenBank/DDBJ databases">
        <authorList>
            <person name="Varghese N."/>
            <person name="Submissions S."/>
        </authorList>
    </citation>
    <scope>NUCLEOTIDE SEQUENCE [LARGE SCALE GENOMIC DNA]</scope>
    <source>
        <strain evidence="2">Gh-105</strain>
    </source>
</reference>
<dbReference type="SUPFAM" id="SSF102588">
    <property type="entry name" value="LmbE-like"/>
    <property type="match status" value="1"/>
</dbReference>
<dbReference type="STRING" id="582675.SAMN05192565_101189"/>
<dbReference type="InterPro" id="IPR024078">
    <property type="entry name" value="LmbE-like_dom_sf"/>
</dbReference>
<dbReference type="Proteomes" id="UP000199229">
    <property type="component" value="Unassembled WGS sequence"/>
</dbReference>